<evidence type="ECO:0000313" key="1">
    <source>
        <dbReference type="EMBL" id="MEB6409338.1"/>
    </source>
</evidence>
<comment type="caution">
    <text evidence="1">The sequence shown here is derived from an EMBL/GenBank/DDBJ whole genome shotgun (WGS) entry which is preliminary data.</text>
</comment>
<sequence length="22" mass="2561">MRANGKDYIVKDGEVMNFLFNV</sequence>
<dbReference type="InterPro" id="IPR012675">
    <property type="entry name" value="Beta-grasp_dom_sf"/>
</dbReference>
<accession>A0ABU6DZD0</accession>
<dbReference type="SUPFAM" id="SSF81271">
    <property type="entry name" value="TGS-like"/>
    <property type="match status" value="1"/>
</dbReference>
<evidence type="ECO:0000313" key="2">
    <source>
        <dbReference type="Proteomes" id="UP001306510"/>
    </source>
</evidence>
<dbReference type="Gene3D" id="3.10.20.30">
    <property type="match status" value="1"/>
</dbReference>
<dbReference type="EMBL" id="JALLMC010000001">
    <property type="protein sequence ID" value="MEB6409338.1"/>
    <property type="molecule type" value="Genomic_DNA"/>
</dbReference>
<protein>
    <submittedName>
        <fullName evidence="1">DUF933 domain-containing protein</fullName>
    </submittedName>
</protein>
<dbReference type="Proteomes" id="UP001306510">
    <property type="component" value="Unassembled WGS sequence"/>
</dbReference>
<gene>
    <name evidence="1" type="ORF">MXM28_06455</name>
</gene>
<name>A0ABU6DZD0_9ENTR</name>
<keyword evidence="2" id="KW-1185">Reference proteome</keyword>
<organism evidence="1 2">
    <name type="scientific">Enterobacter vonholyi</name>
    <dbReference type="NCBI Taxonomy" id="2797505"/>
    <lineage>
        <taxon>Bacteria</taxon>
        <taxon>Pseudomonadati</taxon>
        <taxon>Pseudomonadota</taxon>
        <taxon>Gammaproteobacteria</taxon>
        <taxon>Enterobacterales</taxon>
        <taxon>Enterobacteriaceae</taxon>
        <taxon>Enterobacter</taxon>
    </lineage>
</organism>
<proteinExistence type="predicted"/>
<reference evidence="1 2" key="1">
    <citation type="submission" date="2022-04" db="EMBL/GenBank/DDBJ databases">
        <title>Whole genome surviellance of AMR bacteria from Assam, India: One Health Study.</title>
        <authorList>
            <person name="Mendem S.K."/>
            <person name="Rakshit O."/>
            <person name="Murugesan D."/>
            <person name="Shome R."/>
            <person name="Raisen C."/>
            <person name="Holmes M.A."/>
            <person name="Saikia K."/>
            <person name="Shome B.R."/>
        </authorList>
    </citation>
    <scope>NUCLEOTIDE SEQUENCE [LARGE SCALE GENOMIC DNA]</scope>
    <source>
        <strain evidence="1 2">MGG-11lp</strain>
    </source>
</reference>
<dbReference type="InterPro" id="IPR012676">
    <property type="entry name" value="TGS-like"/>
</dbReference>